<dbReference type="EMBL" id="VOBR01000037">
    <property type="protein sequence ID" value="TWP45968.1"/>
    <property type="molecule type" value="Genomic_DNA"/>
</dbReference>
<accession>A0A563EHQ8</accession>
<keyword evidence="3" id="KW-1185">Reference proteome</keyword>
<dbReference type="AlphaFoldDB" id="A0A563EHQ8"/>
<evidence type="ECO:0000313" key="2">
    <source>
        <dbReference type="EMBL" id="TWP45968.1"/>
    </source>
</evidence>
<comment type="caution">
    <text evidence="2">The sequence shown here is derived from an EMBL/GenBank/DDBJ whole genome shotgun (WGS) entry which is preliminary data.</text>
</comment>
<proteinExistence type="predicted"/>
<evidence type="ECO:0000259" key="1">
    <source>
        <dbReference type="Pfam" id="PF12957"/>
    </source>
</evidence>
<organism evidence="2 3">
    <name type="scientific">Lentzea tibetensis</name>
    <dbReference type="NCBI Taxonomy" id="2591470"/>
    <lineage>
        <taxon>Bacteria</taxon>
        <taxon>Bacillati</taxon>
        <taxon>Actinomycetota</taxon>
        <taxon>Actinomycetes</taxon>
        <taxon>Pseudonocardiales</taxon>
        <taxon>Pseudonocardiaceae</taxon>
        <taxon>Lentzea</taxon>
    </lineage>
</organism>
<dbReference type="Pfam" id="PF12957">
    <property type="entry name" value="DUF3846"/>
    <property type="match status" value="1"/>
</dbReference>
<dbReference type="RefSeq" id="WP_146359168.1">
    <property type="nucleotide sequence ID" value="NZ_VOBR01000037.1"/>
</dbReference>
<evidence type="ECO:0000313" key="3">
    <source>
        <dbReference type="Proteomes" id="UP000316639"/>
    </source>
</evidence>
<protein>
    <submittedName>
        <fullName evidence="2">DUF3846 domain-containing protein</fullName>
    </submittedName>
</protein>
<gene>
    <name evidence="2" type="ORF">FKR81_37745</name>
</gene>
<dbReference type="Proteomes" id="UP000316639">
    <property type="component" value="Unassembled WGS sequence"/>
</dbReference>
<name>A0A563EHQ8_9PSEU</name>
<sequence length="278" mass="31520">MVQAIVVPTNIDKPVRLEQLDHADLDAYRRIVGGNLEAVELMEPRGAIYFNAEGKLEDLPVNPRLSTLLWAHNTDFRLEDVIVGPGLIVGPPDANGDDQDAPAELVELLFNTKRYLTQLKMDGHPGWFTGTQVLETWSDAYRLVVGLAIRWPAVTEVRVVPELPQELRDVWYKIGRSTPPLHDAVDPEFTPDSFTGCFSLRELRERFEHGSWALGTSFYYKDLCFICHVDGADEWLTIRHGVAFETISFMPIIEHGEFDSLIARLLAATKEQCLRLEY</sequence>
<feature type="domain" description="DUF3846" evidence="1">
    <location>
        <begin position="6"/>
        <end position="109"/>
    </location>
</feature>
<dbReference type="OrthoDB" id="2088281at2"/>
<reference evidence="2 3" key="1">
    <citation type="submission" date="2019-07" db="EMBL/GenBank/DDBJ databases">
        <title>Lentzea xizangensis sp. nov., isolated from Qinghai-Tibetan Plateau Soils.</title>
        <authorList>
            <person name="Huang J."/>
        </authorList>
    </citation>
    <scope>NUCLEOTIDE SEQUENCE [LARGE SCALE GENOMIC DNA]</scope>
    <source>
        <strain evidence="2 3">FXJ1.1311</strain>
    </source>
</reference>
<dbReference type="InterPro" id="IPR024559">
    <property type="entry name" value="DUF3846"/>
</dbReference>